<feature type="region of interest" description="Disordered" evidence="1">
    <location>
        <begin position="1"/>
        <end position="86"/>
    </location>
</feature>
<evidence type="ECO:0000313" key="3">
    <source>
        <dbReference type="Proteomes" id="UP001331761"/>
    </source>
</evidence>
<dbReference type="Proteomes" id="UP001331761">
    <property type="component" value="Unassembled WGS sequence"/>
</dbReference>
<evidence type="ECO:0000256" key="1">
    <source>
        <dbReference type="SAM" id="MobiDB-lite"/>
    </source>
</evidence>
<keyword evidence="3" id="KW-1185">Reference proteome</keyword>
<accession>A0AAN8J1U6</accession>
<comment type="caution">
    <text evidence="2">The sequence shown here is derived from an EMBL/GenBank/DDBJ whole genome shotgun (WGS) entry which is preliminary data.</text>
</comment>
<organism evidence="2 3">
    <name type="scientific">Trichostrongylus colubriformis</name>
    <name type="common">Black scour worm</name>
    <dbReference type="NCBI Taxonomy" id="6319"/>
    <lineage>
        <taxon>Eukaryota</taxon>
        <taxon>Metazoa</taxon>
        <taxon>Ecdysozoa</taxon>
        <taxon>Nematoda</taxon>
        <taxon>Chromadorea</taxon>
        <taxon>Rhabditida</taxon>
        <taxon>Rhabditina</taxon>
        <taxon>Rhabditomorpha</taxon>
        <taxon>Strongyloidea</taxon>
        <taxon>Trichostrongylidae</taxon>
        <taxon>Trichostrongylus</taxon>
    </lineage>
</organism>
<evidence type="ECO:0000313" key="2">
    <source>
        <dbReference type="EMBL" id="KAK5976789.1"/>
    </source>
</evidence>
<gene>
    <name evidence="2" type="ORF">GCK32_019671</name>
</gene>
<dbReference type="AlphaFoldDB" id="A0AAN8J1U6"/>
<name>A0AAN8J1U6_TRICO</name>
<reference evidence="2 3" key="1">
    <citation type="submission" date="2019-10" db="EMBL/GenBank/DDBJ databases">
        <title>Assembly and Annotation for the nematode Trichostrongylus colubriformis.</title>
        <authorList>
            <person name="Martin J."/>
        </authorList>
    </citation>
    <scope>NUCLEOTIDE SEQUENCE [LARGE SCALE GENOMIC DNA]</scope>
    <source>
        <strain evidence="2">G859</strain>
        <tissue evidence="2">Whole worm</tissue>
    </source>
</reference>
<sequence>QSVKLVEPAPSTAFIPPKKDPPRRDFQRPVSPRNASYLQSDVSDDERFLTPTGRGSEYGTPEPDSPRSARKSPVREEKKPDVAFSEKSLKVTKEELEQEIPTGTAAARIAKFMQSTGDGNVSNGGTVPRNFRPSPVRFPITKEVRTNPIQRVEC</sequence>
<dbReference type="EMBL" id="WIXE01011386">
    <property type="protein sequence ID" value="KAK5976789.1"/>
    <property type="molecule type" value="Genomic_DNA"/>
</dbReference>
<feature type="region of interest" description="Disordered" evidence="1">
    <location>
        <begin position="116"/>
        <end position="135"/>
    </location>
</feature>
<protein>
    <submittedName>
        <fullName evidence="2">Uncharacterized protein</fullName>
    </submittedName>
</protein>
<feature type="compositionally biased region" description="Polar residues" evidence="1">
    <location>
        <begin position="116"/>
        <end position="125"/>
    </location>
</feature>
<feature type="compositionally biased region" description="Basic and acidic residues" evidence="1">
    <location>
        <begin position="17"/>
        <end position="27"/>
    </location>
</feature>
<proteinExistence type="predicted"/>
<feature type="non-terminal residue" evidence="2">
    <location>
        <position position="1"/>
    </location>
</feature>